<sequence length="56" mass="6587">MISEFFPLPMPHYLALLKNQLFQRVICTQIQNETPHVSNFFLIKKTHGWIACLNTI</sequence>
<organism evidence="1">
    <name type="scientific">Rhizophora mucronata</name>
    <name type="common">Asiatic mangrove</name>
    <dbReference type="NCBI Taxonomy" id="61149"/>
    <lineage>
        <taxon>Eukaryota</taxon>
        <taxon>Viridiplantae</taxon>
        <taxon>Streptophyta</taxon>
        <taxon>Embryophyta</taxon>
        <taxon>Tracheophyta</taxon>
        <taxon>Spermatophyta</taxon>
        <taxon>Magnoliopsida</taxon>
        <taxon>eudicotyledons</taxon>
        <taxon>Gunneridae</taxon>
        <taxon>Pentapetalae</taxon>
        <taxon>rosids</taxon>
        <taxon>fabids</taxon>
        <taxon>Malpighiales</taxon>
        <taxon>Rhizophoraceae</taxon>
        <taxon>Rhizophora</taxon>
    </lineage>
</organism>
<dbReference type="AlphaFoldDB" id="A0A2P2R2A9"/>
<evidence type="ECO:0000313" key="1">
    <source>
        <dbReference type="EMBL" id="MBX73254.1"/>
    </source>
</evidence>
<accession>A0A2P2R2A9</accession>
<protein>
    <submittedName>
        <fullName evidence="1">Uncharacterized protein</fullName>
    </submittedName>
</protein>
<name>A0A2P2R2A9_RHIMU</name>
<reference evidence="1" key="1">
    <citation type="submission" date="2018-02" db="EMBL/GenBank/DDBJ databases">
        <title>Rhizophora mucronata_Transcriptome.</title>
        <authorList>
            <person name="Meera S.P."/>
            <person name="Sreeshan A."/>
            <person name="Augustine A."/>
        </authorList>
    </citation>
    <scope>NUCLEOTIDE SEQUENCE</scope>
    <source>
        <tissue evidence="1">Leaf</tissue>
    </source>
</reference>
<dbReference type="EMBL" id="GGEC01092770">
    <property type="protein sequence ID" value="MBX73254.1"/>
    <property type="molecule type" value="Transcribed_RNA"/>
</dbReference>
<proteinExistence type="predicted"/>